<dbReference type="PANTHER" id="PTHR11088">
    <property type="entry name" value="TRNA DIMETHYLALLYLTRANSFERASE"/>
    <property type="match status" value="1"/>
</dbReference>
<protein>
    <recommendedName>
        <fullName evidence="11">tRNA dimethylallyltransferase</fullName>
        <ecNumber evidence="11">2.5.1.75</ecNumber>
    </recommendedName>
    <alternativeName>
        <fullName evidence="11">Dimethylallyl diphosphate:tRNA dimethylallyltransferase</fullName>
        <shortName evidence="11">DMAPP:tRNA dimethylallyltransferase</shortName>
        <shortName evidence="11">DMATase</shortName>
    </alternativeName>
    <alternativeName>
        <fullName evidence="11">Isopentenyl-diphosphate:tRNA isopentenyltransferase</fullName>
        <shortName evidence="11">IPP transferase</shortName>
        <shortName evidence="11">IPPT</shortName>
        <shortName evidence="11">IPTase</shortName>
    </alternativeName>
</protein>
<keyword evidence="5 11" id="KW-0808">Transferase</keyword>
<evidence type="ECO:0000256" key="3">
    <source>
        <dbReference type="ARBA" id="ARBA00005842"/>
    </source>
</evidence>
<organism evidence="15 16">
    <name type="scientific">Helicobacter magdeburgensis</name>
    <dbReference type="NCBI Taxonomy" id="471858"/>
    <lineage>
        <taxon>Bacteria</taxon>
        <taxon>Pseudomonadati</taxon>
        <taxon>Campylobacterota</taxon>
        <taxon>Epsilonproteobacteria</taxon>
        <taxon>Campylobacterales</taxon>
        <taxon>Helicobacteraceae</taxon>
        <taxon>Helicobacter</taxon>
    </lineage>
</organism>
<feature type="region of interest" description="Interaction with substrate tRNA" evidence="11">
    <location>
        <begin position="72"/>
        <end position="75"/>
    </location>
</feature>
<evidence type="ECO:0000256" key="8">
    <source>
        <dbReference type="ARBA" id="ARBA00022840"/>
    </source>
</evidence>
<evidence type="ECO:0000256" key="6">
    <source>
        <dbReference type="ARBA" id="ARBA00022694"/>
    </source>
</evidence>
<comment type="subunit">
    <text evidence="4 11">Monomer.</text>
</comment>
<proteinExistence type="inferred from homology"/>
<dbReference type="AlphaFoldDB" id="A0A4U8SY10"/>
<evidence type="ECO:0000256" key="2">
    <source>
        <dbReference type="ARBA" id="ARBA00003213"/>
    </source>
</evidence>
<sequence length="335" mass="37459">MPQNTQDSSFKDSAQSTESLHQRFNKALQTLANKALDSKPKIIAILGASGSGKTALAHDIALQKGCEIFSLDSLGVYKGFDIASAKPTPLEKTQVRYHALDVLNPSEKSNAMLFFTLLCECVLHLKPDTPLLIVGGSSFFLKSIIEGLSPMPDLQGYEKWIESLGSLQECYAFLCSIDKEFAQKIAPQDTYRIHKALSLYKATQLKPSEYFATHKPLPFPLPLEIFALDKPKDELRADILQRSQKMIEQGIVEEIKEIVEAYGEGIPPLNAIGPKECLAFLQGKLTSLESLKQELFFHTCQLAKRQATFNRTQFHKITLLPKQDLQKEIYKLLAT</sequence>
<keyword evidence="9 11" id="KW-0460">Magnesium</keyword>
<evidence type="ECO:0000256" key="12">
    <source>
        <dbReference type="RuleBase" id="RU003783"/>
    </source>
</evidence>
<gene>
    <name evidence="11 15" type="primary">miaA</name>
    <name evidence="15" type="ORF">LS74_006780</name>
</gene>
<dbReference type="InterPro" id="IPR027417">
    <property type="entry name" value="P-loop_NTPase"/>
</dbReference>
<evidence type="ECO:0000313" key="16">
    <source>
        <dbReference type="Proteomes" id="UP000029921"/>
    </source>
</evidence>
<evidence type="ECO:0000256" key="9">
    <source>
        <dbReference type="ARBA" id="ARBA00022842"/>
    </source>
</evidence>
<evidence type="ECO:0000256" key="11">
    <source>
        <dbReference type="HAMAP-Rule" id="MF_00185"/>
    </source>
</evidence>
<dbReference type="InterPro" id="IPR039657">
    <property type="entry name" value="Dimethylallyltransferase"/>
</dbReference>
<evidence type="ECO:0000256" key="13">
    <source>
        <dbReference type="RuleBase" id="RU003784"/>
    </source>
</evidence>
<name>A0A4U8SY10_9HELI</name>
<dbReference type="GO" id="GO:0005524">
    <property type="term" value="F:ATP binding"/>
    <property type="evidence" value="ECO:0007669"/>
    <property type="project" value="UniProtKB-UniRule"/>
</dbReference>
<dbReference type="PANTHER" id="PTHR11088:SF60">
    <property type="entry name" value="TRNA DIMETHYLALLYLTRANSFERASE"/>
    <property type="match status" value="1"/>
</dbReference>
<comment type="caution">
    <text evidence="11">Lacks conserved residue(s) required for the propagation of feature annotation.</text>
</comment>
<evidence type="ECO:0000256" key="5">
    <source>
        <dbReference type="ARBA" id="ARBA00022679"/>
    </source>
</evidence>
<keyword evidence="16" id="KW-1185">Reference proteome</keyword>
<evidence type="ECO:0000256" key="1">
    <source>
        <dbReference type="ARBA" id="ARBA00001946"/>
    </source>
</evidence>
<dbReference type="InterPro" id="IPR018022">
    <property type="entry name" value="IPT"/>
</dbReference>
<dbReference type="Proteomes" id="UP000029921">
    <property type="component" value="Unassembled WGS sequence"/>
</dbReference>
<comment type="catalytic activity">
    <reaction evidence="10 11 12">
        <text>adenosine(37) in tRNA + dimethylallyl diphosphate = N(6)-dimethylallyladenosine(37) in tRNA + diphosphate</text>
        <dbReference type="Rhea" id="RHEA:26482"/>
        <dbReference type="Rhea" id="RHEA-COMP:10162"/>
        <dbReference type="Rhea" id="RHEA-COMP:10375"/>
        <dbReference type="ChEBI" id="CHEBI:33019"/>
        <dbReference type="ChEBI" id="CHEBI:57623"/>
        <dbReference type="ChEBI" id="CHEBI:74411"/>
        <dbReference type="ChEBI" id="CHEBI:74415"/>
        <dbReference type="EC" id="2.5.1.75"/>
    </reaction>
</comment>
<keyword evidence="7 11" id="KW-0547">Nucleotide-binding</keyword>
<comment type="caution">
    <text evidence="15">The sequence shown here is derived from an EMBL/GenBank/DDBJ whole genome shotgun (WGS) entry which is preliminary data.</text>
</comment>
<feature type="site" description="Interaction with substrate tRNA" evidence="11">
    <location>
        <position position="137"/>
    </location>
</feature>
<dbReference type="Gene3D" id="3.40.50.300">
    <property type="entry name" value="P-loop containing nucleotide triphosphate hydrolases"/>
    <property type="match status" value="1"/>
</dbReference>
<dbReference type="Gene3D" id="1.10.20.140">
    <property type="match status" value="1"/>
</dbReference>
<evidence type="ECO:0000313" key="15">
    <source>
        <dbReference type="EMBL" id="TLD91889.1"/>
    </source>
</evidence>
<evidence type="ECO:0000256" key="14">
    <source>
        <dbReference type="RuleBase" id="RU003785"/>
    </source>
</evidence>
<keyword evidence="6 11" id="KW-0819">tRNA processing</keyword>
<comment type="function">
    <text evidence="2 11 13">Catalyzes the transfer of a dimethylallyl group onto the adenine at position 37 in tRNAs that read codons beginning with uridine, leading to the formation of N6-(dimethylallyl)adenosine (i(6)A).</text>
</comment>
<dbReference type="GO" id="GO:0052381">
    <property type="term" value="F:tRNA dimethylallyltransferase activity"/>
    <property type="evidence" value="ECO:0007669"/>
    <property type="project" value="UniProtKB-UniRule"/>
</dbReference>
<comment type="similarity">
    <text evidence="3 11 14">Belongs to the IPP transferase family.</text>
</comment>
<feature type="binding site" evidence="11">
    <location>
        <begin position="47"/>
        <end position="54"/>
    </location>
    <ligand>
        <name>ATP</name>
        <dbReference type="ChEBI" id="CHEBI:30616"/>
    </ligand>
</feature>
<dbReference type="Pfam" id="PF01715">
    <property type="entry name" value="IPPT"/>
    <property type="match status" value="1"/>
</dbReference>
<accession>A0A4U8SY10</accession>
<evidence type="ECO:0000256" key="4">
    <source>
        <dbReference type="ARBA" id="ARBA00011245"/>
    </source>
</evidence>
<feature type="binding site" evidence="11">
    <location>
        <begin position="49"/>
        <end position="54"/>
    </location>
    <ligand>
        <name>substrate</name>
    </ligand>
</feature>
<dbReference type="HAMAP" id="MF_00185">
    <property type="entry name" value="IPP_trans"/>
    <property type="match status" value="1"/>
</dbReference>
<comment type="cofactor">
    <cofactor evidence="1 11">
        <name>Mg(2+)</name>
        <dbReference type="ChEBI" id="CHEBI:18420"/>
    </cofactor>
</comment>
<evidence type="ECO:0000256" key="7">
    <source>
        <dbReference type="ARBA" id="ARBA00022741"/>
    </source>
</evidence>
<dbReference type="NCBIfam" id="TIGR00174">
    <property type="entry name" value="miaA"/>
    <property type="match status" value="1"/>
</dbReference>
<dbReference type="GO" id="GO:0006400">
    <property type="term" value="P:tRNA modification"/>
    <property type="evidence" value="ECO:0007669"/>
    <property type="project" value="TreeGrafter"/>
</dbReference>
<dbReference type="SUPFAM" id="SSF52540">
    <property type="entry name" value="P-loop containing nucleoside triphosphate hydrolases"/>
    <property type="match status" value="2"/>
</dbReference>
<dbReference type="EC" id="2.5.1.75" evidence="11"/>
<evidence type="ECO:0000256" key="10">
    <source>
        <dbReference type="ARBA" id="ARBA00049563"/>
    </source>
</evidence>
<reference evidence="15 16" key="1">
    <citation type="journal article" date="2014" name="Genome Announc.">
        <title>Draft genome sequences of eight enterohepatic helicobacter species isolated from both laboratory and wild rodents.</title>
        <authorList>
            <person name="Sheh A."/>
            <person name="Shen Z."/>
            <person name="Fox J.G."/>
        </authorList>
    </citation>
    <scope>NUCLEOTIDE SEQUENCE [LARGE SCALE GENOMIC DNA]</scope>
    <source>
        <strain evidence="15 16">MIT 96-1001</strain>
    </source>
</reference>
<dbReference type="RefSeq" id="WP_034588493.1">
    <property type="nucleotide sequence ID" value="NZ_JRPE02000009.1"/>
</dbReference>
<keyword evidence="8 11" id="KW-0067">ATP-binding</keyword>
<dbReference type="EMBL" id="JRPE02000009">
    <property type="protein sequence ID" value="TLD91889.1"/>
    <property type="molecule type" value="Genomic_DNA"/>
</dbReference>